<keyword evidence="8" id="KW-1185">Reference proteome</keyword>
<evidence type="ECO:0000256" key="1">
    <source>
        <dbReference type="ARBA" id="ARBA00004606"/>
    </source>
</evidence>
<proteinExistence type="predicted"/>
<evidence type="ECO:0000256" key="4">
    <source>
        <dbReference type="ARBA" id="ARBA00022989"/>
    </source>
</evidence>
<organism evidence="7 8">
    <name type="scientific">Pristionchus entomophagus</name>
    <dbReference type="NCBI Taxonomy" id="358040"/>
    <lineage>
        <taxon>Eukaryota</taxon>
        <taxon>Metazoa</taxon>
        <taxon>Ecdysozoa</taxon>
        <taxon>Nematoda</taxon>
        <taxon>Chromadorea</taxon>
        <taxon>Rhabditida</taxon>
        <taxon>Rhabditina</taxon>
        <taxon>Diplogasteromorpha</taxon>
        <taxon>Diplogasteroidea</taxon>
        <taxon>Neodiplogasteridae</taxon>
        <taxon>Pristionchus</taxon>
    </lineage>
</organism>
<evidence type="ECO:0000256" key="3">
    <source>
        <dbReference type="ARBA" id="ARBA00022968"/>
    </source>
</evidence>
<name>A0AAV5TKH8_9BILA</name>
<dbReference type="GO" id="GO:0015020">
    <property type="term" value="F:glucuronosyltransferase activity"/>
    <property type="evidence" value="ECO:0007669"/>
    <property type="project" value="TreeGrafter"/>
</dbReference>
<evidence type="ECO:0000313" key="7">
    <source>
        <dbReference type="EMBL" id="GMS94539.1"/>
    </source>
</evidence>
<dbReference type="GO" id="GO:0016020">
    <property type="term" value="C:membrane"/>
    <property type="evidence" value="ECO:0007669"/>
    <property type="project" value="UniProtKB-SubCell"/>
</dbReference>
<gene>
    <name evidence="7" type="ORF">PENTCL1PPCAC_16714</name>
</gene>
<keyword evidence="6" id="KW-0325">Glycoprotein</keyword>
<comment type="subcellular location">
    <subcellularLocation>
        <location evidence="1">Membrane</location>
        <topology evidence="1">Single-pass type II membrane protein</topology>
    </subcellularLocation>
</comment>
<dbReference type="Proteomes" id="UP001432027">
    <property type="component" value="Unassembled WGS sequence"/>
</dbReference>
<protein>
    <submittedName>
        <fullName evidence="7">Uncharacterized protein</fullName>
    </submittedName>
</protein>
<dbReference type="PANTHER" id="PTHR12270:SF25">
    <property type="entry name" value="GLYCOSYLTRANSFERASE-LIKE PROTEIN LARGE"/>
    <property type="match status" value="1"/>
</dbReference>
<dbReference type="GO" id="GO:0042285">
    <property type="term" value="F:xylosyltransferase activity"/>
    <property type="evidence" value="ECO:0007669"/>
    <property type="project" value="TreeGrafter"/>
</dbReference>
<dbReference type="InterPro" id="IPR051292">
    <property type="entry name" value="Xyl/GlcA_transferase"/>
</dbReference>
<keyword evidence="2" id="KW-0812">Transmembrane</keyword>
<evidence type="ECO:0000256" key="6">
    <source>
        <dbReference type="ARBA" id="ARBA00023180"/>
    </source>
</evidence>
<dbReference type="AlphaFoldDB" id="A0AAV5TKH8"/>
<accession>A0AAV5TKH8</accession>
<keyword evidence="4" id="KW-1133">Transmembrane helix</keyword>
<feature type="non-terminal residue" evidence="7">
    <location>
        <position position="242"/>
    </location>
</feature>
<comment type="caution">
    <text evidence="7">The sequence shown here is derived from an EMBL/GenBank/DDBJ whole genome shotgun (WGS) entry which is preliminary data.</text>
</comment>
<dbReference type="GO" id="GO:0005794">
    <property type="term" value="C:Golgi apparatus"/>
    <property type="evidence" value="ECO:0007669"/>
    <property type="project" value="TreeGrafter"/>
</dbReference>
<evidence type="ECO:0000313" key="8">
    <source>
        <dbReference type="Proteomes" id="UP001432027"/>
    </source>
</evidence>
<dbReference type="PANTHER" id="PTHR12270">
    <property type="entry name" value="GLYCOSYLTRANSFERASE-RELATED"/>
    <property type="match status" value="1"/>
</dbReference>
<keyword evidence="3" id="KW-0735">Signal-anchor</keyword>
<reference evidence="7" key="1">
    <citation type="submission" date="2023-10" db="EMBL/GenBank/DDBJ databases">
        <title>Genome assembly of Pristionchus species.</title>
        <authorList>
            <person name="Yoshida K."/>
            <person name="Sommer R.J."/>
        </authorList>
    </citation>
    <scope>NUCLEOTIDE SEQUENCE</scope>
    <source>
        <strain evidence="7">RS0144</strain>
    </source>
</reference>
<dbReference type="GO" id="GO:0035269">
    <property type="term" value="P:protein O-linked glycosylation via mannose"/>
    <property type="evidence" value="ECO:0007669"/>
    <property type="project" value="TreeGrafter"/>
</dbReference>
<keyword evidence="5" id="KW-0472">Membrane</keyword>
<sequence length="242" mass="27520">MLKPLNEDTFVSRIQKCIAAMDGSFYETSLKNQTFDQPRTLKFLTFQVASETHEDVTLLLQAPASRVTEEIESTLQWPGPVTLTAYGTDEERLSTLTEVRDAKRAVTLHYMYKTEKPAPNPIGHMMKLSVDTTKTSNVFLVDKPNLIDYSKELYTLVQEQREMNASDIHVIQTADMHPIGAAMSKMIGQRVVAAGKGYMWAEAHLNLTTSFIVMSSIPEIMKIQRRDKIVRQQRKRRQGVKP</sequence>
<evidence type="ECO:0000256" key="5">
    <source>
        <dbReference type="ARBA" id="ARBA00023136"/>
    </source>
</evidence>
<evidence type="ECO:0000256" key="2">
    <source>
        <dbReference type="ARBA" id="ARBA00022692"/>
    </source>
</evidence>
<dbReference type="EMBL" id="BTSX01000004">
    <property type="protein sequence ID" value="GMS94539.1"/>
    <property type="molecule type" value="Genomic_DNA"/>
</dbReference>